<evidence type="ECO:0000256" key="4">
    <source>
        <dbReference type="ARBA" id="ARBA00015486"/>
    </source>
</evidence>
<evidence type="ECO:0000256" key="8">
    <source>
        <dbReference type="ARBA" id="ARBA00030686"/>
    </source>
</evidence>
<comment type="similarity">
    <text evidence="2">Belongs to the CobT family.</text>
</comment>
<sequence>MGERPDAIGDLEDRLAALCSAIDPPDPVHGRLSRVRQRTLARPAGSLGTLDALVHRIAAIRRDPAPGPLPAVVSVLAADHGVAARGTSLFHPEVTARVLTLVAAGRAPVNFLAERVPARVSYADFGLLSSVGDQRFRIASGTADICLQDAMTPDQARQAILNGCSYVGECLADEPLVAVGEIGVGNTTPTAALASRLLGLDPSDLVGSGSGVDAATVERKRHIVRDALTRVRAVPDDPVRLLAALGGFEIAGNVGVILAAAKRRKVVVLDGFITAVAALVAVRLCPAARGYLVAAHRSSEPGHRVLLAALDEPPLLSLDMHLGMGSGAALALGLVNAALAAAALTPSARSVGLSSPRSPVAP</sequence>
<reference evidence="10 11" key="1">
    <citation type="submission" date="2024-10" db="EMBL/GenBank/DDBJ databases">
        <title>The Natural Products Discovery Center: Release of the First 8490 Sequenced Strains for Exploring Actinobacteria Biosynthetic Diversity.</title>
        <authorList>
            <person name="Kalkreuter E."/>
            <person name="Kautsar S.A."/>
            <person name="Yang D."/>
            <person name="Bader C.D."/>
            <person name="Teijaro C.N."/>
            <person name="Fluegel L."/>
            <person name="Davis C.M."/>
            <person name="Simpson J.R."/>
            <person name="Lauterbach L."/>
            <person name="Steele A.D."/>
            <person name="Gui C."/>
            <person name="Meng S."/>
            <person name="Li G."/>
            <person name="Viehrig K."/>
            <person name="Ye F."/>
            <person name="Su P."/>
            <person name="Kiefer A.F."/>
            <person name="Nichols A."/>
            <person name="Cepeda A.J."/>
            <person name="Yan W."/>
            <person name="Fan B."/>
            <person name="Jiang Y."/>
            <person name="Adhikari A."/>
            <person name="Zheng C.-J."/>
            <person name="Schuster L."/>
            <person name="Cowan T.M."/>
            <person name="Smanski M.J."/>
            <person name="Chevrette M.G."/>
            <person name="De Carvalho L.P.S."/>
            <person name="Shen B."/>
        </authorList>
    </citation>
    <scope>NUCLEOTIDE SEQUENCE [LARGE SCALE GENOMIC DNA]</scope>
    <source>
        <strain evidence="10 11">NPDC020327</strain>
    </source>
</reference>
<gene>
    <name evidence="10" type="ORF">ACH429_00690</name>
</gene>
<dbReference type="SUPFAM" id="SSF52733">
    <property type="entry name" value="Nicotinate mononucleotide:5,6-dimethylbenzimidazole phosphoribosyltransferase (CobT)"/>
    <property type="match status" value="1"/>
</dbReference>
<evidence type="ECO:0000313" key="11">
    <source>
        <dbReference type="Proteomes" id="UP001611548"/>
    </source>
</evidence>
<dbReference type="EMBL" id="JBIRWE010000001">
    <property type="protein sequence ID" value="MFI1962658.1"/>
    <property type="molecule type" value="Genomic_DNA"/>
</dbReference>
<dbReference type="Gene3D" id="3.40.50.10210">
    <property type="match status" value="1"/>
</dbReference>
<keyword evidence="11" id="KW-1185">Reference proteome</keyword>
<evidence type="ECO:0000256" key="1">
    <source>
        <dbReference type="ARBA" id="ARBA00005049"/>
    </source>
</evidence>
<evidence type="ECO:0000256" key="5">
    <source>
        <dbReference type="ARBA" id="ARBA00022573"/>
    </source>
</evidence>
<evidence type="ECO:0000256" key="2">
    <source>
        <dbReference type="ARBA" id="ARBA00007110"/>
    </source>
</evidence>
<dbReference type="GO" id="GO:0008939">
    <property type="term" value="F:nicotinate-nucleotide-dimethylbenzimidazole phosphoribosyltransferase activity"/>
    <property type="evidence" value="ECO:0007669"/>
    <property type="project" value="UniProtKB-EC"/>
</dbReference>
<dbReference type="RefSeq" id="WP_157859045.1">
    <property type="nucleotide sequence ID" value="NZ_JBIRWE010000001.1"/>
</dbReference>
<organism evidence="10 11">
    <name type="scientific">Streptomyces pathocidini</name>
    <dbReference type="NCBI Taxonomy" id="1650571"/>
    <lineage>
        <taxon>Bacteria</taxon>
        <taxon>Bacillati</taxon>
        <taxon>Actinomycetota</taxon>
        <taxon>Actinomycetes</taxon>
        <taxon>Kitasatosporales</taxon>
        <taxon>Streptomycetaceae</taxon>
        <taxon>Streptomyces</taxon>
    </lineage>
</organism>
<evidence type="ECO:0000256" key="3">
    <source>
        <dbReference type="ARBA" id="ARBA00011991"/>
    </source>
</evidence>
<evidence type="ECO:0000256" key="7">
    <source>
        <dbReference type="ARBA" id="ARBA00022679"/>
    </source>
</evidence>
<dbReference type="Pfam" id="PF02277">
    <property type="entry name" value="DBI_PRT"/>
    <property type="match status" value="1"/>
</dbReference>
<accession>A0ABW7UJL8</accession>
<dbReference type="NCBIfam" id="NF000996">
    <property type="entry name" value="PRK00105.1"/>
    <property type="match status" value="1"/>
</dbReference>
<dbReference type="PANTHER" id="PTHR43463:SF1">
    <property type="entry name" value="NICOTINATE-NUCLEOTIDE--DIMETHYLBENZIMIDAZOLE PHOSPHORIBOSYLTRANSFERASE"/>
    <property type="match status" value="1"/>
</dbReference>
<dbReference type="PANTHER" id="PTHR43463">
    <property type="entry name" value="NICOTINATE-NUCLEOTIDE--DIMETHYLBENZIMIDAZOLE PHOSPHORIBOSYLTRANSFERASE"/>
    <property type="match status" value="1"/>
</dbReference>
<evidence type="ECO:0000256" key="6">
    <source>
        <dbReference type="ARBA" id="ARBA00022676"/>
    </source>
</evidence>
<dbReference type="Proteomes" id="UP001611548">
    <property type="component" value="Unassembled WGS sequence"/>
</dbReference>
<name>A0ABW7UJL8_9ACTN</name>
<comment type="caution">
    <text evidence="10">The sequence shown here is derived from an EMBL/GenBank/DDBJ whole genome shotgun (WGS) entry which is preliminary data.</text>
</comment>
<proteinExistence type="inferred from homology"/>
<dbReference type="EC" id="2.4.2.21" evidence="3"/>
<keyword evidence="5" id="KW-0169">Cobalamin biosynthesis</keyword>
<comment type="pathway">
    <text evidence="1">Nucleoside biosynthesis; alpha-ribazole biosynthesis; alpha-ribazole from 5,6-dimethylbenzimidazole: step 1/2.</text>
</comment>
<dbReference type="InterPro" id="IPR036087">
    <property type="entry name" value="Nict_dMeBzImd_PRibTrfase_sf"/>
</dbReference>
<protein>
    <recommendedName>
        <fullName evidence="4">Nicotinate-nucleotide--dimethylbenzimidazole phosphoribosyltransferase</fullName>
        <ecNumber evidence="3">2.4.2.21</ecNumber>
    </recommendedName>
    <alternativeName>
        <fullName evidence="8">N(1)-alpha-phosphoribosyltransferase</fullName>
    </alternativeName>
</protein>
<dbReference type="InterPro" id="IPR023195">
    <property type="entry name" value="Nict_dMeBzImd_PRibTrfase_N"/>
</dbReference>
<dbReference type="CDD" id="cd02439">
    <property type="entry name" value="DMB-PRT_CobT"/>
    <property type="match status" value="1"/>
</dbReference>
<dbReference type="InterPro" id="IPR003200">
    <property type="entry name" value="Nict_dMeBzImd_PRibTrfase"/>
</dbReference>
<keyword evidence="6 10" id="KW-0328">Glycosyltransferase</keyword>
<evidence type="ECO:0000256" key="9">
    <source>
        <dbReference type="ARBA" id="ARBA00047340"/>
    </source>
</evidence>
<dbReference type="Gene3D" id="1.10.1610.10">
    <property type="match status" value="1"/>
</dbReference>
<keyword evidence="7 10" id="KW-0808">Transferase</keyword>
<comment type="catalytic activity">
    <reaction evidence="9">
        <text>5,6-dimethylbenzimidazole + nicotinate beta-D-ribonucleotide = alpha-ribazole 5'-phosphate + nicotinate + H(+)</text>
        <dbReference type="Rhea" id="RHEA:11196"/>
        <dbReference type="ChEBI" id="CHEBI:15378"/>
        <dbReference type="ChEBI" id="CHEBI:15890"/>
        <dbReference type="ChEBI" id="CHEBI:32544"/>
        <dbReference type="ChEBI" id="CHEBI:57502"/>
        <dbReference type="ChEBI" id="CHEBI:57918"/>
        <dbReference type="EC" id="2.4.2.21"/>
    </reaction>
</comment>
<evidence type="ECO:0000313" key="10">
    <source>
        <dbReference type="EMBL" id="MFI1962658.1"/>
    </source>
</evidence>